<keyword evidence="1" id="KW-1133">Transmembrane helix</keyword>
<sequence length="41" mass="4780">MIGRAPVIGRSSLHLFHFPPLVVVVVVLLILFSFFYPMFRY</sequence>
<evidence type="ECO:0000256" key="1">
    <source>
        <dbReference type="SAM" id="Phobius"/>
    </source>
</evidence>
<evidence type="ECO:0000313" key="2">
    <source>
        <dbReference type="EMBL" id="JAD15523.1"/>
    </source>
</evidence>
<reference evidence="2" key="2">
    <citation type="journal article" date="2015" name="Data Brief">
        <title>Shoot transcriptome of the giant reed, Arundo donax.</title>
        <authorList>
            <person name="Barrero R.A."/>
            <person name="Guerrero F.D."/>
            <person name="Moolhuijzen P."/>
            <person name="Goolsby J.A."/>
            <person name="Tidwell J."/>
            <person name="Bellgard S.E."/>
            <person name="Bellgard M.I."/>
        </authorList>
    </citation>
    <scope>NUCLEOTIDE SEQUENCE</scope>
    <source>
        <tissue evidence="2">Shoot tissue taken approximately 20 cm above the soil surface</tissue>
    </source>
</reference>
<protein>
    <submittedName>
        <fullName evidence="2">Uncharacterized protein</fullName>
    </submittedName>
</protein>
<keyword evidence="1" id="KW-0812">Transmembrane</keyword>
<keyword evidence="1" id="KW-0472">Membrane</keyword>
<reference evidence="2" key="1">
    <citation type="submission" date="2014-09" db="EMBL/GenBank/DDBJ databases">
        <authorList>
            <person name="Magalhaes I.L.F."/>
            <person name="Oliveira U."/>
            <person name="Santos F.R."/>
            <person name="Vidigal T.H.D.A."/>
            <person name="Brescovit A.D."/>
            <person name="Santos A.J."/>
        </authorList>
    </citation>
    <scope>NUCLEOTIDE SEQUENCE</scope>
    <source>
        <tissue evidence="2">Shoot tissue taken approximately 20 cm above the soil surface</tissue>
    </source>
</reference>
<accession>A0A0A8XRW4</accession>
<organism evidence="2">
    <name type="scientific">Arundo donax</name>
    <name type="common">Giant reed</name>
    <name type="synonym">Donax arundinaceus</name>
    <dbReference type="NCBI Taxonomy" id="35708"/>
    <lineage>
        <taxon>Eukaryota</taxon>
        <taxon>Viridiplantae</taxon>
        <taxon>Streptophyta</taxon>
        <taxon>Embryophyta</taxon>
        <taxon>Tracheophyta</taxon>
        <taxon>Spermatophyta</taxon>
        <taxon>Magnoliopsida</taxon>
        <taxon>Liliopsida</taxon>
        <taxon>Poales</taxon>
        <taxon>Poaceae</taxon>
        <taxon>PACMAD clade</taxon>
        <taxon>Arundinoideae</taxon>
        <taxon>Arundineae</taxon>
        <taxon>Arundo</taxon>
    </lineage>
</organism>
<proteinExistence type="predicted"/>
<dbReference type="EMBL" id="GBRH01282372">
    <property type="protein sequence ID" value="JAD15523.1"/>
    <property type="molecule type" value="Transcribed_RNA"/>
</dbReference>
<feature type="transmembrane region" description="Helical" evidence="1">
    <location>
        <begin position="20"/>
        <end position="39"/>
    </location>
</feature>
<dbReference type="AlphaFoldDB" id="A0A0A8XRW4"/>
<name>A0A0A8XRW4_ARUDO</name>